<evidence type="ECO:0000256" key="1">
    <source>
        <dbReference type="PROSITE-ProRule" id="PRU00175"/>
    </source>
</evidence>
<keyword evidence="1" id="KW-0479">Metal-binding</keyword>
<reference evidence="5" key="1">
    <citation type="submission" date="2013-09" db="EMBL/GenBank/DDBJ databases">
        <title>Corchorus olitorius genome sequencing.</title>
        <authorList>
            <person name="Alam M."/>
            <person name="Haque M.S."/>
            <person name="Islam M.S."/>
            <person name="Emdad E.M."/>
            <person name="Islam M.M."/>
            <person name="Ahmed B."/>
            <person name="Halim A."/>
            <person name="Hossen Q.M.M."/>
            <person name="Hossain M.Z."/>
            <person name="Ahmed R."/>
            <person name="Khan M.M."/>
            <person name="Islam R."/>
            <person name="Rashid M.M."/>
            <person name="Khan S.A."/>
            <person name="Rahman M.S."/>
            <person name="Alam M."/>
            <person name="Yahiya A.S."/>
            <person name="Khan M.S."/>
            <person name="Azam M.S."/>
            <person name="Haque T."/>
            <person name="Lashkar M.Z.H."/>
            <person name="Akhand A.I."/>
            <person name="Morshed G."/>
            <person name="Roy S."/>
            <person name="Uddin K.S."/>
            <person name="Rabeya T."/>
            <person name="Hossain A.S."/>
            <person name="Chowdhury A."/>
            <person name="Snigdha A.R."/>
            <person name="Mortoza M.S."/>
            <person name="Matin S.A."/>
            <person name="Hoque S.M.E."/>
            <person name="Islam M.K."/>
            <person name="Roy D.K."/>
            <person name="Haider R."/>
            <person name="Moosa M.M."/>
            <person name="Elias S.M."/>
            <person name="Hasan A.M."/>
            <person name="Jahan S."/>
            <person name="Shafiuddin M."/>
            <person name="Mahmood N."/>
            <person name="Shommy N.S."/>
        </authorList>
    </citation>
    <scope>NUCLEOTIDE SEQUENCE [LARGE SCALE GENOMIC DNA]</scope>
    <source>
        <strain evidence="5">cv. O-4</strain>
    </source>
</reference>
<keyword evidence="2" id="KW-1133">Transmembrane helix</keyword>
<dbReference type="Gene3D" id="3.30.40.10">
    <property type="entry name" value="Zinc/RING finger domain, C3HC4 (zinc finger)"/>
    <property type="match status" value="1"/>
</dbReference>
<proteinExistence type="predicted"/>
<dbReference type="OrthoDB" id="9984778at2759"/>
<keyword evidence="1" id="KW-0862">Zinc</keyword>
<comment type="caution">
    <text evidence="4">The sequence shown here is derived from an EMBL/GenBank/DDBJ whole genome shotgun (WGS) entry which is preliminary data.</text>
</comment>
<feature type="transmembrane region" description="Helical" evidence="2">
    <location>
        <begin position="6"/>
        <end position="30"/>
    </location>
</feature>
<protein>
    <submittedName>
        <fullName evidence="4">Zinc finger, RING/FYVE/PHD-type</fullName>
    </submittedName>
</protein>
<evidence type="ECO:0000313" key="4">
    <source>
        <dbReference type="EMBL" id="OMO73090.1"/>
    </source>
</evidence>
<keyword evidence="5" id="KW-1185">Reference proteome</keyword>
<dbReference type="EMBL" id="AWUE01019523">
    <property type="protein sequence ID" value="OMO73090.1"/>
    <property type="molecule type" value="Genomic_DNA"/>
</dbReference>
<dbReference type="AlphaFoldDB" id="A0A1R3HSA1"/>
<keyword evidence="2" id="KW-0812">Transmembrane</keyword>
<evidence type="ECO:0000259" key="3">
    <source>
        <dbReference type="PROSITE" id="PS50089"/>
    </source>
</evidence>
<dbReference type="GO" id="GO:0008270">
    <property type="term" value="F:zinc ion binding"/>
    <property type="evidence" value="ECO:0007669"/>
    <property type="project" value="UniProtKB-KW"/>
</dbReference>
<keyword evidence="2" id="KW-0472">Membrane</keyword>
<dbReference type="InterPro" id="IPR013083">
    <property type="entry name" value="Znf_RING/FYVE/PHD"/>
</dbReference>
<dbReference type="Proteomes" id="UP000187203">
    <property type="component" value="Unassembled WGS sequence"/>
</dbReference>
<feature type="domain" description="RING-type" evidence="3">
    <location>
        <begin position="213"/>
        <end position="252"/>
    </location>
</feature>
<keyword evidence="1" id="KW-0863">Zinc-finger</keyword>
<dbReference type="PROSITE" id="PS50089">
    <property type="entry name" value="ZF_RING_2"/>
    <property type="match status" value="1"/>
</dbReference>
<dbReference type="InterPro" id="IPR001841">
    <property type="entry name" value="Znf_RING"/>
</dbReference>
<name>A0A1R3HSA1_9ROSI</name>
<dbReference type="PROSITE" id="PS51257">
    <property type="entry name" value="PROKAR_LIPOPROTEIN"/>
    <property type="match status" value="1"/>
</dbReference>
<gene>
    <name evidence="4" type="ORF">COLO4_27251</name>
</gene>
<dbReference type="SUPFAM" id="SSF57850">
    <property type="entry name" value="RING/U-box"/>
    <property type="match status" value="1"/>
</dbReference>
<organism evidence="4 5">
    <name type="scientific">Corchorus olitorius</name>
    <dbReference type="NCBI Taxonomy" id="93759"/>
    <lineage>
        <taxon>Eukaryota</taxon>
        <taxon>Viridiplantae</taxon>
        <taxon>Streptophyta</taxon>
        <taxon>Embryophyta</taxon>
        <taxon>Tracheophyta</taxon>
        <taxon>Spermatophyta</taxon>
        <taxon>Magnoliopsida</taxon>
        <taxon>eudicotyledons</taxon>
        <taxon>Gunneridae</taxon>
        <taxon>Pentapetalae</taxon>
        <taxon>rosids</taxon>
        <taxon>malvids</taxon>
        <taxon>Malvales</taxon>
        <taxon>Malvaceae</taxon>
        <taxon>Grewioideae</taxon>
        <taxon>Apeibeae</taxon>
        <taxon>Corchorus</taxon>
    </lineage>
</organism>
<evidence type="ECO:0000313" key="5">
    <source>
        <dbReference type="Proteomes" id="UP000187203"/>
    </source>
</evidence>
<evidence type="ECO:0000256" key="2">
    <source>
        <dbReference type="SAM" id="Phobius"/>
    </source>
</evidence>
<sequence length="275" mass="30695">MSRFPSIAEYFLYVCIAFTSCLILSVFLIWRDRKRQTEGRQLILPRNIEVAEVVVLQSKPPRRTAAPWPIAEGTFTAYIKEATECGLCMEELEEENDLTCSQRLIVKLGIMTCTQRLIEKLGETTARMRSKVVVEVVVQPPPPPQEEAVNILSGSFAVYGKEEASRPINEPCMPPPINLVSDVVLQPRNSLQNQQISAAEILRGAIFVYNAKCGICSQDFKGKECRLVFKCKHHYHKLCIDKCSMQLCPLCHGDGSIQAPSSGSSLHQVVPIACQ</sequence>
<accession>A0A1R3HSA1</accession>